<keyword evidence="3" id="KW-1185">Reference proteome</keyword>
<sequence length="52" mass="6030">MTIWTWVAIAIALICGVIAANSGKKKTERKNVIAFIWFIVAVVLFFVWWFTR</sequence>
<evidence type="ECO:0000313" key="3">
    <source>
        <dbReference type="Proteomes" id="UP001312865"/>
    </source>
</evidence>
<accession>A0ABU8HGI7</accession>
<comment type="caution">
    <text evidence="2">The sequence shown here is derived from an EMBL/GenBank/DDBJ whole genome shotgun (WGS) entry which is preliminary data.</text>
</comment>
<evidence type="ECO:0000256" key="1">
    <source>
        <dbReference type="SAM" id="Phobius"/>
    </source>
</evidence>
<dbReference type="EMBL" id="JBBAXC010000013">
    <property type="protein sequence ID" value="MEI5908499.1"/>
    <property type="molecule type" value="Genomic_DNA"/>
</dbReference>
<dbReference type="RefSeq" id="WP_336587948.1">
    <property type="nucleotide sequence ID" value="NZ_JBBAXC010000013.1"/>
</dbReference>
<keyword evidence="1" id="KW-0472">Membrane</keyword>
<evidence type="ECO:0000313" key="2">
    <source>
        <dbReference type="EMBL" id="MEI5908499.1"/>
    </source>
</evidence>
<proteinExistence type="predicted"/>
<keyword evidence="1" id="KW-1133">Transmembrane helix</keyword>
<feature type="transmembrane region" description="Helical" evidence="1">
    <location>
        <begin position="32"/>
        <end position="51"/>
    </location>
</feature>
<dbReference type="Proteomes" id="UP001312865">
    <property type="component" value="Unassembled WGS sequence"/>
</dbReference>
<gene>
    <name evidence="2" type="ORF">WAK64_15740</name>
</gene>
<protein>
    <submittedName>
        <fullName evidence="2">Uncharacterized protein</fullName>
    </submittedName>
</protein>
<feature type="transmembrane region" description="Helical" evidence="1">
    <location>
        <begin position="6"/>
        <end position="23"/>
    </location>
</feature>
<organism evidence="2 3">
    <name type="scientific">Bacillus spongiae</name>
    <dbReference type="NCBI Taxonomy" id="2683610"/>
    <lineage>
        <taxon>Bacteria</taxon>
        <taxon>Bacillati</taxon>
        <taxon>Bacillota</taxon>
        <taxon>Bacilli</taxon>
        <taxon>Bacillales</taxon>
        <taxon>Bacillaceae</taxon>
        <taxon>Bacillus</taxon>
    </lineage>
</organism>
<name>A0ABU8HGI7_9BACI</name>
<reference evidence="2 3" key="1">
    <citation type="journal article" date="2018" name="J. Microbiol.">
        <title>Bacillus spongiae sp. nov., isolated from sponge of Jeju Island.</title>
        <authorList>
            <person name="Lee G.E."/>
            <person name="Im W.T."/>
            <person name="Park J.S."/>
        </authorList>
    </citation>
    <scope>NUCLEOTIDE SEQUENCE [LARGE SCALE GENOMIC DNA]</scope>
    <source>
        <strain evidence="2 3">135PIL107-10</strain>
    </source>
</reference>
<keyword evidence="1" id="KW-0812">Transmembrane</keyword>